<reference evidence="6" key="1">
    <citation type="journal article" date="2016" name="Front. Microbiol.">
        <title>Genome Sequence of the Piezophilic, Mesophilic Sulfate-Reducing Bacterium Desulfovibrio indicus J2T.</title>
        <authorList>
            <person name="Cao J."/>
            <person name="Maignien L."/>
            <person name="Shao Z."/>
            <person name="Alain K."/>
            <person name="Jebbar M."/>
        </authorList>
    </citation>
    <scope>NUCLEOTIDE SEQUENCE</scope>
    <source>
        <strain evidence="6">JCM 32048</strain>
    </source>
</reference>
<evidence type="ECO:0000259" key="5">
    <source>
        <dbReference type="SMART" id="SM00822"/>
    </source>
</evidence>
<dbReference type="InterPro" id="IPR036291">
    <property type="entry name" value="NAD(P)-bd_dom_sf"/>
</dbReference>
<dbReference type="Proteomes" id="UP001055286">
    <property type="component" value="Unassembled WGS sequence"/>
</dbReference>
<keyword evidence="4" id="KW-0812">Transmembrane</keyword>
<feature type="domain" description="Ketoreductase" evidence="5">
    <location>
        <begin position="18"/>
        <end position="198"/>
    </location>
</feature>
<comment type="caution">
    <text evidence="6">The sequence shown here is derived from an EMBL/GenBank/DDBJ whole genome shotgun (WGS) entry which is preliminary data.</text>
</comment>
<dbReference type="InterPro" id="IPR020904">
    <property type="entry name" value="Sc_DH/Rdtase_CS"/>
</dbReference>
<dbReference type="PRINTS" id="PR00081">
    <property type="entry name" value="GDHRDH"/>
</dbReference>
<keyword evidence="4" id="KW-0472">Membrane</keyword>
<reference evidence="6" key="2">
    <citation type="submission" date="2021-08" db="EMBL/GenBank/DDBJ databases">
        <authorList>
            <person name="Tani A."/>
            <person name="Ola A."/>
            <person name="Ogura Y."/>
            <person name="Katsura K."/>
            <person name="Hayashi T."/>
        </authorList>
    </citation>
    <scope>NUCLEOTIDE SEQUENCE</scope>
    <source>
        <strain evidence="6">JCM 32048</strain>
    </source>
</reference>
<evidence type="ECO:0000256" key="2">
    <source>
        <dbReference type="ARBA" id="ARBA00023002"/>
    </source>
</evidence>
<protein>
    <submittedName>
        <fullName evidence="6">3-phenylpropionate-dihydrodiol/cinnamic acid-dihydrodiol dehydrogenase</fullName>
    </submittedName>
</protein>
<gene>
    <name evidence="6" type="primary">hcaB_7</name>
    <name evidence="6" type="ORF">MPEAHAMD_6461</name>
</gene>
<keyword evidence="2" id="KW-0560">Oxidoreductase</keyword>
<name>A0AA37M8L4_9HYPH</name>
<evidence type="ECO:0000313" key="7">
    <source>
        <dbReference type="Proteomes" id="UP001055286"/>
    </source>
</evidence>
<evidence type="ECO:0000313" key="6">
    <source>
        <dbReference type="EMBL" id="GJD66264.1"/>
    </source>
</evidence>
<evidence type="ECO:0000256" key="4">
    <source>
        <dbReference type="SAM" id="Phobius"/>
    </source>
</evidence>
<accession>A0AA37M8L4</accession>
<dbReference type="InterPro" id="IPR002347">
    <property type="entry name" value="SDR_fam"/>
</dbReference>
<dbReference type="GO" id="GO:0016491">
    <property type="term" value="F:oxidoreductase activity"/>
    <property type="evidence" value="ECO:0007669"/>
    <property type="project" value="UniProtKB-KW"/>
</dbReference>
<dbReference type="Gene3D" id="3.40.50.720">
    <property type="entry name" value="NAD(P)-binding Rossmann-like Domain"/>
    <property type="match status" value="1"/>
</dbReference>
<organism evidence="6 7">
    <name type="scientific">Methylobacterium frigidaeris</name>
    <dbReference type="NCBI Taxonomy" id="2038277"/>
    <lineage>
        <taxon>Bacteria</taxon>
        <taxon>Pseudomonadati</taxon>
        <taxon>Pseudomonadota</taxon>
        <taxon>Alphaproteobacteria</taxon>
        <taxon>Hyphomicrobiales</taxon>
        <taxon>Methylobacteriaceae</taxon>
        <taxon>Methylobacterium</taxon>
    </lineage>
</organism>
<proteinExistence type="inferred from homology"/>
<feature type="transmembrane region" description="Helical" evidence="4">
    <location>
        <begin position="313"/>
        <end position="331"/>
    </location>
</feature>
<sequence length="340" mass="35576">MASNDRLSDDGARDLTGRTVVITGASSGIGWAAALAFARRAAALVLVARRRAPLERLARRCEDLGARALAIEADVTDPERMHAVAEAAQAAFGGIDVWINGAGLSLWGSFATIPIAHQNRLIAVNLIGVMNGSHAALRVMRPRGRGVIINVSSFGGRLPMPFAAAYSASKYGVTGFTEALRHEMAATSAIAVCGVYPGFVDTPTDIHSANYTGRALRPVPPVLTPERVAEAMVSLARRPRRSVRLGLHHALAAPYALAPDTTGRAVADLARRFLLESGPDAPPSGGILYGPMREGTGARGGWGQPARRRAGRATVSALAGIAILAGLVGFARHRLAGRPL</sequence>
<feature type="transmembrane region" description="Helical" evidence="4">
    <location>
        <begin position="20"/>
        <end position="47"/>
    </location>
</feature>
<keyword evidence="4" id="KW-1133">Transmembrane helix</keyword>
<dbReference type="InterPro" id="IPR057326">
    <property type="entry name" value="KR_dom"/>
</dbReference>
<dbReference type="EMBL" id="BPQJ01000059">
    <property type="protein sequence ID" value="GJD66264.1"/>
    <property type="molecule type" value="Genomic_DNA"/>
</dbReference>
<dbReference type="PANTHER" id="PTHR44196">
    <property type="entry name" value="DEHYDROGENASE/REDUCTASE SDR FAMILY MEMBER 7B"/>
    <property type="match status" value="1"/>
</dbReference>
<dbReference type="GO" id="GO:0016020">
    <property type="term" value="C:membrane"/>
    <property type="evidence" value="ECO:0007669"/>
    <property type="project" value="TreeGrafter"/>
</dbReference>
<dbReference type="PROSITE" id="PS00061">
    <property type="entry name" value="ADH_SHORT"/>
    <property type="match status" value="1"/>
</dbReference>
<evidence type="ECO:0000256" key="1">
    <source>
        <dbReference type="ARBA" id="ARBA00006484"/>
    </source>
</evidence>
<dbReference type="SMART" id="SM00822">
    <property type="entry name" value="PKS_KR"/>
    <property type="match status" value="1"/>
</dbReference>
<keyword evidence="7" id="KW-1185">Reference proteome</keyword>
<dbReference type="AlphaFoldDB" id="A0AA37M8L4"/>
<evidence type="ECO:0000256" key="3">
    <source>
        <dbReference type="RuleBase" id="RU000363"/>
    </source>
</evidence>
<comment type="similarity">
    <text evidence="1 3">Belongs to the short-chain dehydrogenases/reductases (SDR) family.</text>
</comment>
<dbReference type="SUPFAM" id="SSF51735">
    <property type="entry name" value="NAD(P)-binding Rossmann-fold domains"/>
    <property type="match status" value="1"/>
</dbReference>
<dbReference type="RefSeq" id="WP_238193393.1">
    <property type="nucleotide sequence ID" value="NZ_BPQJ01000059.1"/>
</dbReference>
<dbReference type="Pfam" id="PF00106">
    <property type="entry name" value="adh_short"/>
    <property type="match status" value="1"/>
</dbReference>
<dbReference type="PRINTS" id="PR00080">
    <property type="entry name" value="SDRFAMILY"/>
</dbReference>
<dbReference type="PANTHER" id="PTHR44196:SF1">
    <property type="entry name" value="DEHYDROGENASE_REDUCTASE SDR FAMILY MEMBER 7B"/>
    <property type="match status" value="1"/>
</dbReference>